<name>A0ABN9TE11_9DINO</name>
<evidence type="ECO:0008006" key="3">
    <source>
        <dbReference type="Google" id="ProtNLM"/>
    </source>
</evidence>
<dbReference type="CDD" id="cd00030">
    <property type="entry name" value="C2"/>
    <property type="match status" value="1"/>
</dbReference>
<evidence type="ECO:0000313" key="1">
    <source>
        <dbReference type="EMBL" id="CAK0843998.1"/>
    </source>
</evidence>
<dbReference type="InterPro" id="IPR036770">
    <property type="entry name" value="Ankyrin_rpt-contain_sf"/>
</dbReference>
<dbReference type="EMBL" id="CAUYUJ010014622">
    <property type="protein sequence ID" value="CAK0843998.1"/>
    <property type="molecule type" value="Genomic_DNA"/>
</dbReference>
<keyword evidence="2" id="KW-1185">Reference proteome</keyword>
<reference evidence="1" key="1">
    <citation type="submission" date="2023-10" db="EMBL/GenBank/DDBJ databases">
        <authorList>
            <person name="Chen Y."/>
            <person name="Shah S."/>
            <person name="Dougan E. K."/>
            <person name="Thang M."/>
            <person name="Chan C."/>
        </authorList>
    </citation>
    <scope>NUCLEOTIDE SEQUENCE [LARGE SCALE GENOMIC DNA]</scope>
</reference>
<accession>A0ABN9TE11</accession>
<comment type="caution">
    <text evidence="1">The sequence shown here is derived from an EMBL/GenBank/DDBJ whole genome shotgun (WGS) entry which is preliminary data.</text>
</comment>
<dbReference type="InterPro" id="IPR035892">
    <property type="entry name" value="C2_domain_sf"/>
</dbReference>
<evidence type="ECO:0000313" key="2">
    <source>
        <dbReference type="Proteomes" id="UP001189429"/>
    </source>
</evidence>
<gene>
    <name evidence="1" type="ORF">PCOR1329_LOCUS38170</name>
</gene>
<sequence>MLEELAAEGVDLNKPRDPDGLLPIDACAWSGCTSGVMALLRLGASASKSVQAVAGAAAWGHPELLEALLAAGGPVDQDFSNSTPLRWAVEMSHEDCAEILVRYGAWKAEPEQDAVLGRARRKRLRSLLDAIAQALGLLCAVRDFPGAGRVAGLVLQLSQESDKRLNAWAPALECFSPLAKVQSLFNACTLTGWTALAGGAGHDLSDAPCCRAAAAASEPRRALEREVGGLARRAMAREEGLLSTTVETIWQACVLLIGLFLAFVAWGTRSLWRPVIDALLAGVDSPRNIPLVGRCCACLCPCAVAQYHPPFRLRVVVHGGWRLRRPPDLGASSDPMQCYVVLRCGVNPPKTTCVQPVPVGIYLSDRNPVMWDDVLDVEVRVSDDVLVLEVVDCTLEPPEHVVGRVDLSIAEIYSDLSGELGSEGVMSAELVTRKLMHLSKDRAPQRRSNDGRSSGG</sequence>
<dbReference type="Proteomes" id="UP001189429">
    <property type="component" value="Unassembled WGS sequence"/>
</dbReference>
<organism evidence="1 2">
    <name type="scientific">Prorocentrum cordatum</name>
    <dbReference type="NCBI Taxonomy" id="2364126"/>
    <lineage>
        <taxon>Eukaryota</taxon>
        <taxon>Sar</taxon>
        <taxon>Alveolata</taxon>
        <taxon>Dinophyceae</taxon>
        <taxon>Prorocentrales</taxon>
        <taxon>Prorocentraceae</taxon>
        <taxon>Prorocentrum</taxon>
    </lineage>
</organism>
<dbReference type="InterPro" id="IPR002110">
    <property type="entry name" value="Ankyrin_rpt"/>
</dbReference>
<dbReference type="Pfam" id="PF12796">
    <property type="entry name" value="Ank_2"/>
    <property type="match status" value="1"/>
</dbReference>
<dbReference type="SUPFAM" id="SSF49562">
    <property type="entry name" value="C2 domain (Calcium/lipid-binding domain, CaLB)"/>
    <property type="match status" value="1"/>
</dbReference>
<dbReference type="Gene3D" id="1.25.40.20">
    <property type="entry name" value="Ankyrin repeat-containing domain"/>
    <property type="match status" value="1"/>
</dbReference>
<proteinExistence type="predicted"/>
<dbReference type="SMART" id="SM00248">
    <property type="entry name" value="ANK"/>
    <property type="match status" value="2"/>
</dbReference>
<dbReference type="SUPFAM" id="SSF48403">
    <property type="entry name" value="Ankyrin repeat"/>
    <property type="match status" value="1"/>
</dbReference>
<protein>
    <recommendedName>
        <fullName evidence="3">C2 domain-containing protein</fullName>
    </recommendedName>
</protein>